<feature type="region of interest" description="Disordered" evidence="1">
    <location>
        <begin position="48"/>
        <end position="76"/>
    </location>
</feature>
<evidence type="ECO:0000313" key="3">
    <source>
        <dbReference type="Proteomes" id="UP000028990"/>
    </source>
</evidence>
<protein>
    <submittedName>
        <fullName evidence="2">Uncharacterized protein</fullName>
    </submittedName>
</protein>
<accession>A0A091E1F3</accession>
<dbReference type="EMBL" id="KN121451">
    <property type="protein sequence ID" value="KFO36385.1"/>
    <property type="molecule type" value="Genomic_DNA"/>
</dbReference>
<dbReference type="AlphaFoldDB" id="A0A091E1F3"/>
<evidence type="ECO:0000256" key="1">
    <source>
        <dbReference type="SAM" id="MobiDB-lite"/>
    </source>
</evidence>
<proteinExistence type="predicted"/>
<gene>
    <name evidence="2" type="ORF">H920_02234</name>
</gene>
<sequence>MSFAGLGSLLIEAEQGEGGTEPESTFCAAQCLRQWWTTTQALKDAGGLGNHFASSSPLPSPGTADEQGAARSPELGDVELGGVARSVRMRKRTSLGKVRICALARVDGRKNRALSGAVKEEDVFPDCLLLVFETQD</sequence>
<name>A0A091E1F3_FUKDA</name>
<reference evidence="2 3" key="1">
    <citation type="submission" date="2013-11" db="EMBL/GenBank/DDBJ databases">
        <title>The Damaraland mole rat (Fukomys damarensis) genome and evolution of African mole rats.</title>
        <authorList>
            <person name="Gladyshev V.N."/>
            <person name="Fang X."/>
        </authorList>
    </citation>
    <scope>NUCLEOTIDE SEQUENCE [LARGE SCALE GENOMIC DNA]</scope>
    <source>
        <tissue evidence="2">Liver</tissue>
    </source>
</reference>
<evidence type="ECO:0000313" key="2">
    <source>
        <dbReference type="EMBL" id="KFO36385.1"/>
    </source>
</evidence>
<keyword evidence="3" id="KW-1185">Reference proteome</keyword>
<dbReference type="Proteomes" id="UP000028990">
    <property type="component" value="Unassembled WGS sequence"/>
</dbReference>
<organism evidence="2 3">
    <name type="scientific">Fukomys damarensis</name>
    <name type="common">Damaraland mole rat</name>
    <name type="synonym">Cryptomys damarensis</name>
    <dbReference type="NCBI Taxonomy" id="885580"/>
    <lineage>
        <taxon>Eukaryota</taxon>
        <taxon>Metazoa</taxon>
        <taxon>Chordata</taxon>
        <taxon>Craniata</taxon>
        <taxon>Vertebrata</taxon>
        <taxon>Euteleostomi</taxon>
        <taxon>Mammalia</taxon>
        <taxon>Eutheria</taxon>
        <taxon>Euarchontoglires</taxon>
        <taxon>Glires</taxon>
        <taxon>Rodentia</taxon>
        <taxon>Hystricomorpha</taxon>
        <taxon>Bathyergidae</taxon>
        <taxon>Fukomys</taxon>
    </lineage>
</organism>